<evidence type="ECO:0000313" key="1">
    <source>
        <dbReference type="EMBL" id="KAH7854290.1"/>
    </source>
</evidence>
<accession>A0ACB7YL81</accession>
<evidence type="ECO:0000313" key="2">
    <source>
        <dbReference type="Proteomes" id="UP000828048"/>
    </source>
</evidence>
<dbReference type="Proteomes" id="UP000828048">
    <property type="component" value="Chromosome 11"/>
</dbReference>
<name>A0ACB7YL81_9ERIC</name>
<gene>
    <name evidence="1" type="ORF">Vadar_012125</name>
</gene>
<protein>
    <submittedName>
        <fullName evidence="1">Uncharacterized protein</fullName>
    </submittedName>
</protein>
<keyword evidence="2" id="KW-1185">Reference proteome</keyword>
<comment type="caution">
    <text evidence="1">The sequence shown here is derived from an EMBL/GenBank/DDBJ whole genome shotgun (WGS) entry which is preliminary data.</text>
</comment>
<proteinExistence type="predicted"/>
<organism evidence="1 2">
    <name type="scientific">Vaccinium darrowii</name>
    <dbReference type="NCBI Taxonomy" id="229202"/>
    <lineage>
        <taxon>Eukaryota</taxon>
        <taxon>Viridiplantae</taxon>
        <taxon>Streptophyta</taxon>
        <taxon>Embryophyta</taxon>
        <taxon>Tracheophyta</taxon>
        <taxon>Spermatophyta</taxon>
        <taxon>Magnoliopsida</taxon>
        <taxon>eudicotyledons</taxon>
        <taxon>Gunneridae</taxon>
        <taxon>Pentapetalae</taxon>
        <taxon>asterids</taxon>
        <taxon>Ericales</taxon>
        <taxon>Ericaceae</taxon>
        <taxon>Vaccinioideae</taxon>
        <taxon>Vaccinieae</taxon>
        <taxon>Vaccinium</taxon>
    </lineage>
</organism>
<sequence>MGNCVVLYKPNTRSCDGAAEDKNHKVLKIVKIDGKVLELKSPITVNDLLAKFSGFGVSVSESASQNLPSTYKLKVGKIYYLRPFLNSTGIISPTNTSSAVETEEVAEGVKRIKVVITKQQLQELLSKQVSVDDVLSGLGVGGRTTTSSCVDSPSTCWKPKLEPIEELSE</sequence>
<reference evidence="1 2" key="1">
    <citation type="journal article" date="2021" name="Hortic Res">
        <title>High-quality reference genome and annotation aids understanding of berry development for evergreen blueberry (Vaccinium darrowii).</title>
        <authorList>
            <person name="Yu J."/>
            <person name="Hulse-Kemp A.M."/>
            <person name="Babiker E."/>
            <person name="Staton M."/>
        </authorList>
    </citation>
    <scope>NUCLEOTIDE SEQUENCE [LARGE SCALE GENOMIC DNA]</scope>
    <source>
        <strain evidence="2">cv. NJ 8807/NJ 8810</strain>
        <tissue evidence="1">Young leaf</tissue>
    </source>
</reference>
<dbReference type="EMBL" id="CM037161">
    <property type="protein sequence ID" value="KAH7854290.1"/>
    <property type="molecule type" value="Genomic_DNA"/>
</dbReference>